<comment type="caution">
    <text evidence="1">The sequence shown here is derived from an EMBL/GenBank/DDBJ whole genome shotgun (WGS) entry which is preliminary data.</text>
</comment>
<reference evidence="1 2" key="1">
    <citation type="submission" date="2019-05" db="EMBL/GenBank/DDBJ databases">
        <title>Another draft genome of Portunus trituberculatus and its Hox gene families provides insights of decapod evolution.</title>
        <authorList>
            <person name="Jeong J.-H."/>
            <person name="Song I."/>
            <person name="Kim S."/>
            <person name="Choi T."/>
            <person name="Kim D."/>
            <person name="Ryu S."/>
            <person name="Kim W."/>
        </authorList>
    </citation>
    <scope>NUCLEOTIDE SEQUENCE [LARGE SCALE GENOMIC DNA]</scope>
    <source>
        <tissue evidence="1">Muscle</tissue>
    </source>
</reference>
<sequence>MNSFNVKSNQLCGGAAKREPGIEASVRDGFSETVPSFVPYLFTSHSWVGLRTNVNVIGQKL</sequence>
<dbReference type="AlphaFoldDB" id="A0A5B7DAW4"/>
<evidence type="ECO:0000313" key="1">
    <source>
        <dbReference type="EMBL" id="MPC18255.1"/>
    </source>
</evidence>
<gene>
    <name evidence="1" type="ORF">E2C01_011134</name>
</gene>
<keyword evidence="2" id="KW-1185">Reference proteome</keyword>
<proteinExistence type="predicted"/>
<protein>
    <submittedName>
        <fullName evidence="1">Uncharacterized protein</fullName>
    </submittedName>
</protein>
<accession>A0A5B7DAW4</accession>
<evidence type="ECO:0000313" key="2">
    <source>
        <dbReference type="Proteomes" id="UP000324222"/>
    </source>
</evidence>
<name>A0A5B7DAW4_PORTR</name>
<dbReference type="EMBL" id="VSRR010000663">
    <property type="protein sequence ID" value="MPC18255.1"/>
    <property type="molecule type" value="Genomic_DNA"/>
</dbReference>
<organism evidence="1 2">
    <name type="scientific">Portunus trituberculatus</name>
    <name type="common">Swimming crab</name>
    <name type="synonym">Neptunus trituberculatus</name>
    <dbReference type="NCBI Taxonomy" id="210409"/>
    <lineage>
        <taxon>Eukaryota</taxon>
        <taxon>Metazoa</taxon>
        <taxon>Ecdysozoa</taxon>
        <taxon>Arthropoda</taxon>
        <taxon>Crustacea</taxon>
        <taxon>Multicrustacea</taxon>
        <taxon>Malacostraca</taxon>
        <taxon>Eumalacostraca</taxon>
        <taxon>Eucarida</taxon>
        <taxon>Decapoda</taxon>
        <taxon>Pleocyemata</taxon>
        <taxon>Brachyura</taxon>
        <taxon>Eubrachyura</taxon>
        <taxon>Portunoidea</taxon>
        <taxon>Portunidae</taxon>
        <taxon>Portuninae</taxon>
        <taxon>Portunus</taxon>
    </lineage>
</organism>
<dbReference type="Proteomes" id="UP000324222">
    <property type="component" value="Unassembled WGS sequence"/>
</dbReference>